<dbReference type="InterPro" id="IPR004332">
    <property type="entry name" value="Transposase_MuDR"/>
</dbReference>
<dbReference type="SMART" id="SM00575">
    <property type="entry name" value="ZnF_PMZ"/>
    <property type="match status" value="1"/>
</dbReference>
<feature type="region of interest" description="Disordered" evidence="8">
    <location>
        <begin position="324"/>
        <end position="355"/>
    </location>
</feature>
<feature type="region of interest" description="Disordered" evidence="8">
    <location>
        <begin position="238"/>
        <end position="274"/>
    </location>
</feature>
<feature type="compositionally biased region" description="Polar residues" evidence="8">
    <location>
        <begin position="113"/>
        <end position="124"/>
    </location>
</feature>
<evidence type="ECO:0000256" key="3">
    <source>
        <dbReference type="ARBA" id="ARBA00022771"/>
    </source>
</evidence>
<evidence type="ECO:0000256" key="7">
    <source>
        <dbReference type="PROSITE-ProRule" id="PRU00325"/>
    </source>
</evidence>
<feature type="compositionally biased region" description="Polar residues" evidence="8">
    <location>
        <begin position="249"/>
        <end position="270"/>
    </location>
</feature>
<dbReference type="STRING" id="3818.A0A445BMJ1"/>
<dbReference type="AlphaFoldDB" id="A0A445BMJ1"/>
<feature type="region of interest" description="Disordered" evidence="8">
    <location>
        <begin position="892"/>
        <end position="939"/>
    </location>
</feature>
<evidence type="ECO:0000313" key="11">
    <source>
        <dbReference type="Proteomes" id="UP000289738"/>
    </source>
</evidence>
<sequence length="1107" mass="125341">MEEMLDIMFHHGGDFKEDQEGTMVYYPDNKACLGDLDVDTLDVFYLRNYHKKLGYDEIKQCWWQVPGKGLENGLRSLNNDKEIREMVKCAKMNNGVIDVYFEHGASLPKVLEGNTQQKKNSPRLTQPLPPNIKVASNTKGTQPPSTVPKNQNQTNKPINKVSGVKPNKPTGSIQPTKPIKTTQNTKTDKTNMSKHPNKNSISRRPCTRSAAKGFQSKVFNNEIPFEVSSDSYESAEDSLFKPTLDEDSSSNSDTGVKNVSNGSRNRVNKNQNEKILRNVGPLAKGKEKILVEDDAFVQEVSDEEVDLGFIASFAEGVEYGLDPGADSDGANLWHSEEMKTPPNSEDELEEDNDSDDACPVFREGARFGDLHLEVGMKFGTKWDFREAVREYTIQEGRRIRLAKNDNIRCRAVCKVKECPWVVYASRDHEDTCWQIKTFNDDHTCPREDKNRAANRNWVCSKLVKKVRKYPNFRHCEATTYFRTRFDLTLNKNSISRALMDARSVVYGDEKEQYKMVRDYGLTLLKTNPGSTVQICTKPQPNGEVIFERMYVCLSGCKNGFKAGCRPLIGLDGAFLKTQFGGQILSAVGQDANHHIYVIAWAIVEIENRENWKWFLELLHLDLGHYKENGWCFISDMQKGLISAVQEVMPNVHHRFCVWHLWRNFNKSWKDLQLRGLLWECARATTHQEFRDGMDKIKRLNEDAWAYLDKWQRDSWTRSAFSHKPKLDSICNNACEVFNAKIKDARAKPIITLLEEVRMFVMRTIAKNKVKLNNHTGVLTPVIKSRLEKVRKESKNWKPIWTGDNGYEKFEVHGHPTNHVVDLGKRLCTCQFWMLTGIPCVHACAALSRVNKPPEDFCHRLLTMESYRETYNYHINPIPGQPLWEHAEECNRPHAPKIKRKPGKLQMKRRMDADEKGGGGSKKSKADPKPQSNNGDNVHLKRQLGPFTCSFCGDKGHTKRGCKKKRACDAAAAAAVAAAAAEANKKKKNEGGAPASEQQLQQPQDDGNQHDGEDNPVVQSTEIGQATSDAQPVEIDISQPTISDVEDSQKDHGIKRPSKLSPRRRSSPLATSVPVNLMQGASSGTATRLVNYMKFIPTPGFKAPRKKN</sequence>
<reference evidence="10 11" key="1">
    <citation type="submission" date="2019-01" db="EMBL/GenBank/DDBJ databases">
        <title>Sequencing of cultivated peanut Arachis hypogaea provides insights into genome evolution and oil improvement.</title>
        <authorList>
            <person name="Chen X."/>
        </authorList>
    </citation>
    <scope>NUCLEOTIDE SEQUENCE [LARGE SCALE GENOMIC DNA]</scope>
    <source>
        <strain evidence="11">cv. Fuhuasheng</strain>
        <tissue evidence="10">Leaves</tissue>
    </source>
</reference>
<proteinExistence type="predicted"/>
<feature type="region of interest" description="Disordered" evidence="8">
    <location>
        <begin position="113"/>
        <end position="206"/>
    </location>
</feature>
<feature type="compositionally biased region" description="Polar residues" evidence="8">
    <location>
        <begin position="1016"/>
        <end position="1029"/>
    </location>
</feature>
<feature type="compositionally biased region" description="Basic residues" evidence="8">
    <location>
        <begin position="893"/>
        <end position="907"/>
    </location>
</feature>
<dbReference type="Pfam" id="PF04434">
    <property type="entry name" value="SWIM"/>
    <property type="match status" value="1"/>
</dbReference>
<dbReference type="GO" id="GO:0006313">
    <property type="term" value="P:DNA transposition"/>
    <property type="evidence" value="ECO:0007669"/>
    <property type="project" value="InterPro"/>
</dbReference>
<evidence type="ECO:0000256" key="5">
    <source>
        <dbReference type="ARBA" id="ARBA00023125"/>
    </source>
</evidence>
<evidence type="ECO:0000259" key="9">
    <source>
        <dbReference type="PROSITE" id="PS50966"/>
    </source>
</evidence>
<organism evidence="10 11">
    <name type="scientific">Arachis hypogaea</name>
    <name type="common">Peanut</name>
    <dbReference type="NCBI Taxonomy" id="3818"/>
    <lineage>
        <taxon>Eukaryota</taxon>
        <taxon>Viridiplantae</taxon>
        <taxon>Streptophyta</taxon>
        <taxon>Embryophyta</taxon>
        <taxon>Tracheophyta</taxon>
        <taxon>Spermatophyta</taxon>
        <taxon>Magnoliopsida</taxon>
        <taxon>eudicotyledons</taxon>
        <taxon>Gunneridae</taxon>
        <taxon>Pentapetalae</taxon>
        <taxon>rosids</taxon>
        <taxon>fabids</taxon>
        <taxon>Fabales</taxon>
        <taxon>Fabaceae</taxon>
        <taxon>Papilionoideae</taxon>
        <taxon>50 kb inversion clade</taxon>
        <taxon>dalbergioids sensu lato</taxon>
        <taxon>Dalbergieae</taxon>
        <taxon>Pterocarpus clade</taxon>
        <taxon>Arachis</taxon>
    </lineage>
</organism>
<dbReference type="Pfam" id="PF26130">
    <property type="entry name" value="PB1-like"/>
    <property type="match status" value="1"/>
</dbReference>
<dbReference type="InterPro" id="IPR006564">
    <property type="entry name" value="Znf_PMZ"/>
</dbReference>
<keyword evidence="6" id="KW-0233">DNA recombination</keyword>
<dbReference type="InterPro" id="IPR007527">
    <property type="entry name" value="Znf_SWIM"/>
</dbReference>
<feature type="region of interest" description="Disordered" evidence="8">
    <location>
        <begin position="984"/>
        <end position="1075"/>
    </location>
</feature>
<protein>
    <recommendedName>
        <fullName evidence="9">SWIM-type domain-containing protein</fullName>
    </recommendedName>
</protein>
<evidence type="ECO:0000256" key="8">
    <source>
        <dbReference type="SAM" id="MobiDB-lite"/>
    </source>
</evidence>
<keyword evidence="4" id="KW-0862">Zinc</keyword>
<dbReference type="PANTHER" id="PTHR31973:SF187">
    <property type="entry name" value="MUTATOR TRANSPOSASE MUDRA PROTEIN"/>
    <property type="match status" value="1"/>
</dbReference>
<dbReference type="InterPro" id="IPR018289">
    <property type="entry name" value="MULE_transposase_dom"/>
</dbReference>
<accession>A0A445BMJ1</accession>
<keyword evidence="3 7" id="KW-0863">Zinc-finger</keyword>
<dbReference type="GO" id="GO:0003677">
    <property type="term" value="F:DNA binding"/>
    <property type="evidence" value="ECO:0007669"/>
    <property type="project" value="UniProtKB-KW"/>
</dbReference>
<dbReference type="PROSITE" id="PS50966">
    <property type="entry name" value="ZF_SWIM"/>
    <property type="match status" value="1"/>
</dbReference>
<name>A0A445BMJ1_ARAHY</name>
<feature type="compositionally biased region" description="Low complexity" evidence="8">
    <location>
        <begin position="990"/>
        <end position="1005"/>
    </location>
</feature>
<dbReference type="Pfam" id="PF03108">
    <property type="entry name" value="DBD_Tnp_Mut"/>
    <property type="match status" value="1"/>
</dbReference>
<evidence type="ECO:0000256" key="6">
    <source>
        <dbReference type="ARBA" id="ARBA00023172"/>
    </source>
</evidence>
<dbReference type="InterPro" id="IPR001207">
    <property type="entry name" value="Transposase_mutator"/>
</dbReference>
<evidence type="ECO:0000256" key="1">
    <source>
        <dbReference type="ARBA" id="ARBA00022578"/>
    </source>
</evidence>
<evidence type="ECO:0000256" key="4">
    <source>
        <dbReference type="ARBA" id="ARBA00022833"/>
    </source>
</evidence>
<dbReference type="Pfam" id="PF10551">
    <property type="entry name" value="MULE"/>
    <property type="match status" value="1"/>
</dbReference>
<dbReference type="Proteomes" id="UP000289738">
    <property type="component" value="Chromosome A09"/>
</dbReference>
<dbReference type="EMBL" id="SDMP01000009">
    <property type="protein sequence ID" value="RYR39900.1"/>
    <property type="molecule type" value="Genomic_DNA"/>
</dbReference>
<evidence type="ECO:0000256" key="2">
    <source>
        <dbReference type="ARBA" id="ARBA00022723"/>
    </source>
</evidence>
<feature type="compositionally biased region" description="Acidic residues" evidence="8">
    <location>
        <begin position="344"/>
        <end position="355"/>
    </location>
</feature>
<keyword evidence="5" id="KW-0238">DNA-binding</keyword>
<evidence type="ECO:0000313" key="10">
    <source>
        <dbReference type="EMBL" id="RYR39900.1"/>
    </source>
</evidence>
<feature type="domain" description="SWIM-type" evidence="9">
    <location>
        <begin position="818"/>
        <end position="850"/>
    </location>
</feature>
<gene>
    <name evidence="10" type="ORF">Ahy_A09g045540</name>
</gene>
<keyword evidence="1" id="KW-0815">Transposition</keyword>
<dbReference type="PROSITE" id="PS01007">
    <property type="entry name" value="TRANSPOSASE_MUTATOR"/>
    <property type="match status" value="1"/>
</dbReference>
<dbReference type="InterPro" id="IPR058594">
    <property type="entry name" value="PB1-like_dom_pln"/>
</dbReference>
<dbReference type="GO" id="GO:0004803">
    <property type="term" value="F:transposase activity"/>
    <property type="evidence" value="ECO:0007669"/>
    <property type="project" value="InterPro"/>
</dbReference>
<comment type="caution">
    <text evidence="10">The sequence shown here is derived from an EMBL/GenBank/DDBJ whole genome shotgun (WGS) entry which is preliminary data.</text>
</comment>
<feature type="compositionally biased region" description="Polar residues" evidence="8">
    <location>
        <begin position="134"/>
        <end position="157"/>
    </location>
</feature>
<keyword evidence="11" id="KW-1185">Reference proteome</keyword>
<feature type="compositionally biased region" description="Basic residues" evidence="8">
    <location>
        <begin position="1054"/>
        <end position="1065"/>
    </location>
</feature>
<dbReference type="PANTHER" id="PTHR31973">
    <property type="entry name" value="POLYPROTEIN, PUTATIVE-RELATED"/>
    <property type="match status" value="1"/>
</dbReference>
<dbReference type="GO" id="GO:0008270">
    <property type="term" value="F:zinc ion binding"/>
    <property type="evidence" value="ECO:0007669"/>
    <property type="project" value="UniProtKB-KW"/>
</dbReference>
<keyword evidence="2" id="KW-0479">Metal-binding</keyword>